<evidence type="ECO:0000259" key="1">
    <source>
        <dbReference type="SMART" id="SM00460"/>
    </source>
</evidence>
<dbReference type="Proteomes" id="UP000309128">
    <property type="component" value="Unassembled WGS sequence"/>
</dbReference>
<dbReference type="SUPFAM" id="SSF54001">
    <property type="entry name" value="Cysteine proteinases"/>
    <property type="match status" value="1"/>
</dbReference>
<name>A0A5S4F3G3_9ACTN</name>
<protein>
    <submittedName>
        <fullName evidence="2">Transglutaminase domain-containing protein</fullName>
    </submittedName>
</protein>
<dbReference type="InterPro" id="IPR002931">
    <property type="entry name" value="Transglutaminase-like"/>
</dbReference>
<proteinExistence type="predicted"/>
<comment type="caution">
    <text evidence="2">The sequence shown here is derived from an EMBL/GenBank/DDBJ whole genome shotgun (WGS) entry which is preliminary data.</text>
</comment>
<dbReference type="RefSeq" id="WP_138671805.1">
    <property type="nucleotide sequence ID" value="NZ_VCKY01000193.1"/>
</dbReference>
<gene>
    <name evidence="2" type="ORF">ETD86_39825</name>
</gene>
<dbReference type="AlphaFoldDB" id="A0A5S4F3G3"/>
<evidence type="ECO:0000313" key="3">
    <source>
        <dbReference type="Proteomes" id="UP000309128"/>
    </source>
</evidence>
<dbReference type="OrthoDB" id="148799at2"/>
<reference evidence="2 3" key="1">
    <citation type="submission" date="2019-05" db="EMBL/GenBank/DDBJ databases">
        <title>Draft genome sequence of Nonomuraea turkmeniaca DSM 43926.</title>
        <authorList>
            <person name="Saricaoglu S."/>
            <person name="Isik K."/>
        </authorList>
    </citation>
    <scope>NUCLEOTIDE SEQUENCE [LARGE SCALE GENOMIC DNA]</scope>
    <source>
        <strain evidence="2 3">DSM 43926</strain>
    </source>
</reference>
<evidence type="ECO:0000313" key="2">
    <source>
        <dbReference type="EMBL" id="TMR10386.1"/>
    </source>
</evidence>
<keyword evidence="3" id="KW-1185">Reference proteome</keyword>
<organism evidence="2 3">
    <name type="scientific">Nonomuraea turkmeniaca</name>
    <dbReference type="NCBI Taxonomy" id="103838"/>
    <lineage>
        <taxon>Bacteria</taxon>
        <taxon>Bacillati</taxon>
        <taxon>Actinomycetota</taxon>
        <taxon>Actinomycetes</taxon>
        <taxon>Streptosporangiales</taxon>
        <taxon>Streptosporangiaceae</taxon>
        <taxon>Nonomuraea</taxon>
    </lineage>
</organism>
<feature type="domain" description="Transglutaminase-like" evidence="1">
    <location>
        <begin position="102"/>
        <end position="166"/>
    </location>
</feature>
<sequence length="313" mass="34904">MPDPDTSPAIGLPPDAAAFYATHSSFSTPGALAALYADLPPDPARLSRITRDLMIHRWEGPSYRYDIPPERLHNDAETRYVDGILAVIIDRNGAPLTQPRDLGERFVGGCRDFALLLCSFLRHQGIPARVRYGFADYFGHDGFHYDHMISEYWDGRRGWCLADPQLTDPLIAGPLELDFDPIDIPRDRFLVAGTAWRMIRTGEADPKTFGLSFPGQILSGENFVAGNLLFDLATLNKAEPLVWDVWGAIADIDNGITEADRELYDQVAKVTAGEAEFDAARKTYTENDRLRIPQTVLSLAPYNGPREVTLRDL</sequence>
<dbReference type="Pfam" id="PF01841">
    <property type="entry name" value="Transglut_core"/>
    <property type="match status" value="1"/>
</dbReference>
<dbReference type="InterPro" id="IPR038765">
    <property type="entry name" value="Papain-like_cys_pep_sf"/>
</dbReference>
<accession>A0A5S4F3G3</accession>
<dbReference type="SMART" id="SM00460">
    <property type="entry name" value="TGc"/>
    <property type="match status" value="1"/>
</dbReference>
<dbReference type="EMBL" id="VCKY01000193">
    <property type="protein sequence ID" value="TMR10386.1"/>
    <property type="molecule type" value="Genomic_DNA"/>
</dbReference>
<dbReference type="Gene3D" id="3.10.620.30">
    <property type="match status" value="1"/>
</dbReference>